<organism evidence="1 2">
    <name type="scientific">Mycobacterium phage MaryV</name>
    <dbReference type="NCBI Taxonomy" id="2656593"/>
    <lineage>
        <taxon>Viruses</taxon>
        <taxon>Duplodnaviria</taxon>
        <taxon>Heunggongvirae</taxon>
        <taxon>Uroviricota</taxon>
        <taxon>Caudoviricetes</taxon>
        <taxon>Vilmaviridae</taxon>
        <taxon>Wildcatvirus</taxon>
        <taxon>Wildcatvirus wildcat</taxon>
        <taxon>Mycobacterium virus Wildcat</taxon>
    </lineage>
</organism>
<proteinExistence type="predicted"/>
<evidence type="ECO:0000313" key="1">
    <source>
        <dbReference type="EMBL" id="QGJ90028.1"/>
    </source>
</evidence>
<name>A0A649VCG6_9CAUD</name>
<evidence type="ECO:0000313" key="2">
    <source>
        <dbReference type="Proteomes" id="UP000424201"/>
    </source>
</evidence>
<gene>
    <name evidence="1" type="primary">158</name>
    <name evidence="1" type="ORF">PBI_MARYV_158</name>
</gene>
<protein>
    <submittedName>
        <fullName evidence="1">Uncharacterized protein</fullName>
    </submittedName>
</protein>
<dbReference type="EMBL" id="MN585992">
    <property type="protein sequence ID" value="QGJ90028.1"/>
    <property type="molecule type" value="Genomic_DNA"/>
</dbReference>
<dbReference type="Proteomes" id="UP000424201">
    <property type="component" value="Genome"/>
</dbReference>
<accession>A0A649VCG6</accession>
<reference evidence="1 2" key="1">
    <citation type="submission" date="2019-10" db="EMBL/GenBank/DDBJ databases">
        <authorList>
            <person name="Garlena R.A."/>
            <person name="Russell D.A."/>
            <person name="Pope W.H."/>
            <person name="Jacobs-Sera D."/>
            <person name="Hatfull G.F."/>
        </authorList>
    </citation>
    <scope>NUCLEOTIDE SEQUENCE [LARGE SCALE GENOMIC DNA]</scope>
</reference>
<sequence length="41" mass="4696">MHVAGTSHPRHIAWSECVVCWLECFWANLELAIVATIHLHL</sequence>